<dbReference type="GeneID" id="36327711"/>
<protein>
    <recommendedName>
        <fullName evidence="4">Cleavage and polyadenylation specificity factor subunit 2</fullName>
    </recommendedName>
    <alternativeName>
        <fullName evidence="4">Cleavage and polyadenylation specificity factor 100 kDa subunit</fullName>
    </alternativeName>
</protein>
<dbReference type="SFLD" id="SFLDS00003">
    <property type="entry name" value="Haloacid_Dehalogenase"/>
    <property type="match status" value="1"/>
</dbReference>
<evidence type="ECO:0000313" key="7">
    <source>
        <dbReference type="EMBL" id="OSX60105.1"/>
    </source>
</evidence>
<dbReference type="InterPro" id="IPR023214">
    <property type="entry name" value="HAD_sf"/>
</dbReference>
<dbReference type="RefSeq" id="XP_024336899.1">
    <property type="nucleotide sequence ID" value="XM_024482762.1"/>
</dbReference>
<dbReference type="InterPro" id="IPR036412">
    <property type="entry name" value="HAD-like_sf"/>
</dbReference>
<evidence type="ECO:0000256" key="4">
    <source>
        <dbReference type="RuleBase" id="RU365006"/>
    </source>
</evidence>
<dbReference type="InterPro" id="IPR006439">
    <property type="entry name" value="HAD-SF_hydro_IA"/>
</dbReference>
<comment type="subcellular location">
    <subcellularLocation>
        <location evidence="1 4">Nucleus</location>
    </subcellularLocation>
</comment>
<evidence type="ECO:0000259" key="6">
    <source>
        <dbReference type="SMART" id="SM01027"/>
    </source>
</evidence>
<dbReference type="Pfam" id="PF10996">
    <property type="entry name" value="Beta-Casp"/>
    <property type="match status" value="1"/>
</dbReference>
<keyword evidence="3 4" id="KW-0539">Nucleus</keyword>
<dbReference type="GO" id="GO:0005847">
    <property type="term" value="C:mRNA cleavage and polyadenylation specificity factor complex"/>
    <property type="evidence" value="ECO:0007669"/>
    <property type="project" value="InterPro"/>
</dbReference>
<dbReference type="PANTHER" id="PTHR45922:SF1">
    <property type="entry name" value="CLEAVAGE AND POLYADENYLATION SPECIFICITY FACTOR SUBUNIT 2"/>
    <property type="match status" value="1"/>
</dbReference>
<evidence type="ECO:0000256" key="1">
    <source>
        <dbReference type="ARBA" id="ARBA00004123"/>
    </source>
</evidence>
<evidence type="ECO:0000256" key="2">
    <source>
        <dbReference type="ARBA" id="ARBA00022664"/>
    </source>
</evidence>
<dbReference type="GO" id="GO:0016791">
    <property type="term" value="F:phosphatase activity"/>
    <property type="evidence" value="ECO:0007669"/>
    <property type="project" value="UniProtKB-ARBA"/>
</dbReference>
<dbReference type="SMART" id="SM01027">
    <property type="entry name" value="Beta-Casp"/>
    <property type="match status" value="1"/>
</dbReference>
<dbReference type="Gene3D" id="3.40.50.1000">
    <property type="entry name" value="HAD superfamily/HAD-like"/>
    <property type="match status" value="1"/>
</dbReference>
<dbReference type="Gene3D" id="1.10.150.240">
    <property type="entry name" value="Putative phosphatase, domain 2"/>
    <property type="match status" value="1"/>
</dbReference>
<dbReference type="Proteomes" id="UP000194127">
    <property type="component" value="Unassembled WGS sequence"/>
</dbReference>
<dbReference type="InterPro" id="IPR025069">
    <property type="entry name" value="Cpsf2_C"/>
</dbReference>
<proteinExistence type="inferred from homology"/>
<evidence type="ECO:0000256" key="5">
    <source>
        <dbReference type="SAM" id="MobiDB-lite"/>
    </source>
</evidence>
<dbReference type="OrthoDB" id="64353at2759"/>
<reference evidence="7 8" key="1">
    <citation type="submission" date="2017-04" db="EMBL/GenBank/DDBJ databases">
        <title>Genome Sequence of the Model Brown-Rot Fungus Postia placenta SB12.</title>
        <authorList>
            <consortium name="DOE Joint Genome Institute"/>
            <person name="Gaskell J."/>
            <person name="Kersten P."/>
            <person name="Larrondo L.F."/>
            <person name="Canessa P."/>
            <person name="Martinez D."/>
            <person name="Hibbett D."/>
            <person name="Schmoll M."/>
            <person name="Kubicek C.P."/>
            <person name="Martinez A.T."/>
            <person name="Yadav J."/>
            <person name="Master E."/>
            <person name="Magnuson J.K."/>
            <person name="James T."/>
            <person name="Yaver D."/>
            <person name="Berka R."/>
            <person name="Labutti K."/>
            <person name="Lipzen A."/>
            <person name="Aerts A."/>
            <person name="Barry K."/>
            <person name="Henrissat B."/>
            <person name="Blanchette R."/>
            <person name="Grigoriev I."/>
            <person name="Cullen D."/>
        </authorList>
    </citation>
    <scope>NUCLEOTIDE SEQUENCE [LARGE SCALE GENOMIC DNA]</scope>
    <source>
        <strain evidence="7 8">MAD-698-R-SB12</strain>
    </source>
</reference>
<dbReference type="InterPro" id="IPR027075">
    <property type="entry name" value="CPSF2"/>
</dbReference>
<dbReference type="Pfam" id="PF00702">
    <property type="entry name" value="Hydrolase"/>
    <property type="match status" value="1"/>
</dbReference>
<dbReference type="SFLD" id="SFLDG01129">
    <property type="entry name" value="C1.5:_HAD__Beta-PGM__Phosphata"/>
    <property type="match status" value="1"/>
</dbReference>
<dbReference type="InterPro" id="IPR035639">
    <property type="entry name" value="CPSF2_MBL"/>
</dbReference>
<comment type="similarity">
    <text evidence="4">Belongs to the metallo-beta-lactamase superfamily. RNA-metabolizing metallo-beta-lactamase-like family. CPSF2/YSH1 subfamily.</text>
</comment>
<feature type="region of interest" description="Disordered" evidence="5">
    <location>
        <begin position="514"/>
        <end position="580"/>
    </location>
</feature>
<dbReference type="InterPro" id="IPR023198">
    <property type="entry name" value="PGP-like_dom2"/>
</dbReference>
<organism evidence="7 8">
    <name type="scientific">Postia placenta MAD-698-R-SB12</name>
    <dbReference type="NCBI Taxonomy" id="670580"/>
    <lineage>
        <taxon>Eukaryota</taxon>
        <taxon>Fungi</taxon>
        <taxon>Dikarya</taxon>
        <taxon>Basidiomycota</taxon>
        <taxon>Agaricomycotina</taxon>
        <taxon>Agaricomycetes</taxon>
        <taxon>Polyporales</taxon>
        <taxon>Adustoporiaceae</taxon>
        <taxon>Rhodonia</taxon>
    </lineage>
</organism>
<feature type="compositionally biased region" description="Basic and acidic residues" evidence="5">
    <location>
        <begin position="120"/>
        <end position="151"/>
    </location>
</feature>
<dbReference type="Pfam" id="PF13299">
    <property type="entry name" value="CPSF100_C"/>
    <property type="match status" value="1"/>
</dbReference>
<keyword evidence="8" id="KW-1185">Reference proteome</keyword>
<dbReference type="GO" id="GO:0006398">
    <property type="term" value="P:mRNA 3'-end processing by stem-loop binding and cleavage"/>
    <property type="evidence" value="ECO:0007669"/>
    <property type="project" value="InterPro"/>
</dbReference>
<dbReference type="GO" id="GO:0003723">
    <property type="term" value="F:RNA binding"/>
    <property type="evidence" value="ECO:0007669"/>
    <property type="project" value="UniProtKB-KW"/>
</dbReference>
<dbReference type="PANTHER" id="PTHR45922">
    <property type="entry name" value="CLEAVAGE AND POLYADENYLATION SPECIFICITY FACTOR SUBUNIT 2"/>
    <property type="match status" value="1"/>
</dbReference>
<dbReference type="InterPro" id="IPR022712">
    <property type="entry name" value="Beta_Casp"/>
</dbReference>
<dbReference type="STRING" id="670580.A0A1X6MUQ7"/>
<feature type="region of interest" description="Disordered" evidence="5">
    <location>
        <begin position="354"/>
        <end position="378"/>
    </location>
</feature>
<dbReference type="SUPFAM" id="SSF56784">
    <property type="entry name" value="HAD-like"/>
    <property type="match status" value="1"/>
</dbReference>
<dbReference type="InterPro" id="IPR036866">
    <property type="entry name" value="RibonucZ/Hydroxyglut_hydro"/>
</dbReference>
<feature type="compositionally biased region" description="Acidic residues" evidence="5">
    <location>
        <begin position="530"/>
        <end position="550"/>
    </location>
</feature>
<dbReference type="Pfam" id="PF16661">
    <property type="entry name" value="Lactamase_B_6"/>
    <property type="match status" value="1"/>
</dbReference>
<accession>A0A1X6MUQ7</accession>
<feature type="region of interest" description="Disordered" evidence="5">
    <location>
        <begin position="118"/>
        <end position="160"/>
    </location>
</feature>
<sequence>MITFTPLSGAARTSSTIPLAYLLQVDDVRILLDCGSPDWCPEASDLREEHSQESPYHWDKYCDALKECAPTVDLVLLSHGDLAHSGLYPYAYAHWGLTAPAYTTLPVQAMARIAATEDAEGIRDEQDLRSEDELKKESTPSEERGLSEKPAESTPTPVLPSRKDMYVATLQEVHDAFDSVNVLRYSQPCHLQGKCQGLTIIPFNAGHTLGGTIWKIRSPTAGTILYAVDMNHMRERHLDGTVLVRQASAGGGVFESLARPDLLITDAERANVTTARRKDRDAALLDCITATLTSRNSLLMPCDASTRVLELLVLLDQHWNYSRLKFPICLLSRTGREMLTFVRSMMEWLGGTVSKEDVGEDGSNNANKGNKRRRDEDGDEDALGAFALRFRHLEFFPNPQALMHTYSSKDPKLILAVPASLSHGPSRMLFSQFAETPDNVVLLTGRSEDGTLGRMLFDRWNDAQREEAKWDRGKIGSNIMMDGVLRLEMHSKVSLQGAELEAFLRKERAAQEKEAAHKAAQARTQRILEADEGEDESDSDSEADSDEENEVEKSLGDDLMDTTEDTPTVDPATNGRTKRKLAKLAAGDGTDWVLGLDADEPVQRLSFDIYLKGNVARTMSFFKSAEGQTQRFRMFPYVEKKRRVDEYGETVDVGMWLRKGKVLEEDAESEEVKEMRRRAEEEAKKAPAEPPSKFVITEVEVQLACRLLFVDLEGLNDGRAVKTIVPQVNPRKMIIVHAPAKATEVLMESCANIRAMTRDIYAPEQGESIQIGQHTNSFSISLSDELLANLRMSQFEDNEVGYVTGRIASLASSTIPILEPASITSLQTDKTSRKAKQGRMLGSRPRVTLPQSTMIGELKLTALKTRLAAVGVHAELIGEGVLICGAAAKKGSAPESLADSVAVKKTGRGRVELEGAVSDVYYVVRREIYNLHALVAALFDMDGTLVDSTAGVVGAWELFKEKYPSLDVTTVLSSSHGVRTVENLRIHCGIEDPEEQEREAKRFEEAIVTNSTKNGRQGIIKLPGVHEIMAELEPVAKYPNPRWAICTSATRTYAAAALQKAGVPVPDAFVVSEDVTKGKPEPDPYLLGAERCGVDPTRCLVVEDAPAGVRSGNAAGCKTLALLTSHSRAQVEAASPDFIVRDLSQVTMKRTTNGVEVTIDVE</sequence>
<dbReference type="Gene3D" id="3.60.15.10">
    <property type="entry name" value="Ribonuclease Z/Hydroxyacylglutathione hydrolase-like"/>
    <property type="match status" value="1"/>
</dbReference>
<name>A0A1X6MUQ7_9APHY</name>
<feature type="domain" description="Beta-Casp" evidence="6">
    <location>
        <begin position="308"/>
        <end position="456"/>
    </location>
</feature>
<evidence type="ECO:0000256" key="3">
    <source>
        <dbReference type="ARBA" id="ARBA00023242"/>
    </source>
</evidence>
<dbReference type="SUPFAM" id="SSF56281">
    <property type="entry name" value="Metallo-hydrolase/oxidoreductase"/>
    <property type="match status" value="1"/>
</dbReference>
<dbReference type="CDD" id="cd16293">
    <property type="entry name" value="CPSF2-like_MBL-fold"/>
    <property type="match status" value="1"/>
</dbReference>
<gene>
    <name evidence="7" type="ORF">POSPLADRAFT_1074917</name>
</gene>
<keyword evidence="2 4" id="KW-0507">mRNA processing</keyword>
<keyword evidence="4" id="KW-0694">RNA-binding</keyword>
<dbReference type="InterPro" id="IPR001279">
    <property type="entry name" value="Metallo-B-lactamas"/>
</dbReference>
<evidence type="ECO:0000313" key="8">
    <source>
        <dbReference type="Proteomes" id="UP000194127"/>
    </source>
</evidence>
<dbReference type="AlphaFoldDB" id="A0A1X6MUQ7"/>
<dbReference type="NCBIfam" id="TIGR01509">
    <property type="entry name" value="HAD-SF-IA-v3"/>
    <property type="match status" value="1"/>
</dbReference>
<dbReference type="EMBL" id="KZ110600">
    <property type="protein sequence ID" value="OSX60105.1"/>
    <property type="molecule type" value="Genomic_DNA"/>
</dbReference>